<dbReference type="EMBL" id="JTDE01002977">
    <property type="protein sequence ID" value="KAF7256615.1"/>
    <property type="molecule type" value="Genomic_DNA"/>
</dbReference>
<accession>A0A8S9YNX4</accession>
<dbReference type="Proteomes" id="UP000822476">
    <property type="component" value="Unassembled WGS sequence"/>
</dbReference>
<sequence length="172" mass="19329">MIQRVDNLSGTLTSRPSSNAARVTIAQRRLRPIDDPILDIVKVVHKLGHLQVFSQNNNVATTKHRILHNLVNGYTRQLFSMSIQPMAVKHELFQLARRSPQPVNYTLIPSNVEVDETENASSEGMLTHILEAITNEDEIPSFTETTSVTYEILMAAIDLLFCECTEYLHTAG</sequence>
<keyword evidence="3" id="KW-1185">Reference proteome</keyword>
<feature type="region of interest" description="Disordered" evidence="1">
    <location>
        <begin position="1"/>
        <end position="20"/>
    </location>
</feature>
<gene>
    <name evidence="2" type="ORF">EG68_09493</name>
</gene>
<organism evidence="2 3">
    <name type="scientific">Paragonimus skrjabini miyazakii</name>
    <dbReference type="NCBI Taxonomy" id="59628"/>
    <lineage>
        <taxon>Eukaryota</taxon>
        <taxon>Metazoa</taxon>
        <taxon>Spiralia</taxon>
        <taxon>Lophotrochozoa</taxon>
        <taxon>Platyhelminthes</taxon>
        <taxon>Trematoda</taxon>
        <taxon>Digenea</taxon>
        <taxon>Plagiorchiida</taxon>
        <taxon>Troglotremata</taxon>
        <taxon>Troglotrematidae</taxon>
        <taxon>Paragonimus</taxon>
    </lineage>
</organism>
<proteinExistence type="predicted"/>
<evidence type="ECO:0000313" key="2">
    <source>
        <dbReference type="EMBL" id="KAF7256615.1"/>
    </source>
</evidence>
<reference evidence="2" key="1">
    <citation type="submission" date="2019-07" db="EMBL/GenBank/DDBJ databases">
        <title>Annotation for the trematode Paragonimus miyazaki's.</title>
        <authorList>
            <person name="Choi Y.-J."/>
        </authorList>
    </citation>
    <scope>NUCLEOTIDE SEQUENCE</scope>
    <source>
        <strain evidence="2">Japan</strain>
    </source>
</reference>
<protein>
    <submittedName>
        <fullName evidence="2">Uncharacterized protein</fullName>
    </submittedName>
</protein>
<evidence type="ECO:0000313" key="3">
    <source>
        <dbReference type="Proteomes" id="UP000822476"/>
    </source>
</evidence>
<name>A0A8S9YNX4_9TREM</name>
<dbReference type="AlphaFoldDB" id="A0A8S9YNX4"/>
<comment type="caution">
    <text evidence="2">The sequence shown here is derived from an EMBL/GenBank/DDBJ whole genome shotgun (WGS) entry which is preliminary data.</text>
</comment>
<evidence type="ECO:0000256" key="1">
    <source>
        <dbReference type="SAM" id="MobiDB-lite"/>
    </source>
</evidence>
<dbReference type="OrthoDB" id="248923at2759"/>